<dbReference type="Proteomes" id="UP000824469">
    <property type="component" value="Unassembled WGS sequence"/>
</dbReference>
<sequence>VVVDSNFYVGIVILKYGFDAVIDLDVGMIDNGVKVVIVIGVDEELDVIGKGIDGEICVVKIYVDVVVVLIVGIDMIDVLIGVDFDVDVVVIVVE</sequence>
<organism evidence="1 2">
    <name type="scientific">Taxus chinensis</name>
    <name type="common">Chinese yew</name>
    <name type="synonym">Taxus wallichiana var. chinensis</name>
    <dbReference type="NCBI Taxonomy" id="29808"/>
    <lineage>
        <taxon>Eukaryota</taxon>
        <taxon>Viridiplantae</taxon>
        <taxon>Streptophyta</taxon>
        <taxon>Embryophyta</taxon>
        <taxon>Tracheophyta</taxon>
        <taxon>Spermatophyta</taxon>
        <taxon>Pinopsida</taxon>
        <taxon>Pinidae</taxon>
        <taxon>Conifers II</taxon>
        <taxon>Cupressales</taxon>
        <taxon>Taxaceae</taxon>
        <taxon>Taxus</taxon>
    </lineage>
</organism>
<name>A0AA38FKK6_TAXCH</name>
<dbReference type="EMBL" id="JAHRHJ020000008">
    <property type="protein sequence ID" value="KAH9305882.1"/>
    <property type="molecule type" value="Genomic_DNA"/>
</dbReference>
<dbReference type="AlphaFoldDB" id="A0AA38FKK6"/>
<evidence type="ECO:0000313" key="1">
    <source>
        <dbReference type="EMBL" id="KAH9305882.1"/>
    </source>
</evidence>
<keyword evidence="2" id="KW-1185">Reference proteome</keyword>
<comment type="caution">
    <text evidence="1">The sequence shown here is derived from an EMBL/GenBank/DDBJ whole genome shotgun (WGS) entry which is preliminary data.</text>
</comment>
<feature type="non-terminal residue" evidence="1">
    <location>
        <position position="94"/>
    </location>
</feature>
<gene>
    <name evidence="1" type="ORF">KI387_010286</name>
</gene>
<proteinExistence type="predicted"/>
<reference evidence="1 2" key="1">
    <citation type="journal article" date="2021" name="Nat. Plants">
        <title>The Taxus genome provides insights into paclitaxel biosynthesis.</title>
        <authorList>
            <person name="Xiong X."/>
            <person name="Gou J."/>
            <person name="Liao Q."/>
            <person name="Li Y."/>
            <person name="Zhou Q."/>
            <person name="Bi G."/>
            <person name="Li C."/>
            <person name="Du R."/>
            <person name="Wang X."/>
            <person name="Sun T."/>
            <person name="Guo L."/>
            <person name="Liang H."/>
            <person name="Lu P."/>
            <person name="Wu Y."/>
            <person name="Zhang Z."/>
            <person name="Ro D.K."/>
            <person name="Shang Y."/>
            <person name="Huang S."/>
            <person name="Yan J."/>
        </authorList>
    </citation>
    <scope>NUCLEOTIDE SEQUENCE [LARGE SCALE GENOMIC DNA]</scope>
    <source>
        <strain evidence="1">Ta-2019</strain>
    </source>
</reference>
<feature type="non-terminal residue" evidence="1">
    <location>
        <position position="1"/>
    </location>
</feature>
<evidence type="ECO:0000313" key="2">
    <source>
        <dbReference type="Proteomes" id="UP000824469"/>
    </source>
</evidence>
<protein>
    <submittedName>
        <fullName evidence="1">Uncharacterized protein</fullName>
    </submittedName>
</protein>
<accession>A0AA38FKK6</accession>